<dbReference type="Proteomes" id="UP000009071">
    <property type="component" value="Chromosome"/>
</dbReference>
<proteinExistence type="predicted"/>
<evidence type="ECO:0000313" key="1">
    <source>
        <dbReference type="EMBL" id="BAH76491.1"/>
    </source>
</evidence>
<keyword evidence="2" id="KW-1185">Reference proteome</keyword>
<sequence>MNSMVSLLSRVKDLDKTILDSCLHDSEIDKLYKGCQVFYGPLIKKPEVLFVGLNPGSGYYGEHGLRVQKFDPEIELEYIKGNYSLAREIKDVFKKAQKSEKLDCSTKINHYFLATDNQRDLWKLLGLIKNNFQLDIDSVSKECAMVIVSECMPKIIVCEGKKSFELFVDRFNVRVDSCSLWKDGCASTEFNGAKVIGFKRLFSNIVDKDSLSSLL</sequence>
<dbReference type="HOGENOM" id="CLU_1222833_0_0_7"/>
<dbReference type="AlphaFoldDB" id="C4XHX3"/>
<gene>
    <name evidence="1" type="ordered locus">DMR_30000</name>
</gene>
<dbReference type="RefSeq" id="WP_015861652.1">
    <property type="nucleotide sequence ID" value="NC_012796.1"/>
</dbReference>
<organism evidence="1 2">
    <name type="scientific">Solidesulfovibrio magneticus (strain ATCC 700980 / DSM 13731 / RS-1)</name>
    <name type="common">Desulfovibrio magneticus</name>
    <dbReference type="NCBI Taxonomy" id="573370"/>
    <lineage>
        <taxon>Bacteria</taxon>
        <taxon>Pseudomonadati</taxon>
        <taxon>Thermodesulfobacteriota</taxon>
        <taxon>Desulfovibrionia</taxon>
        <taxon>Desulfovibrionales</taxon>
        <taxon>Desulfovibrionaceae</taxon>
        <taxon>Solidesulfovibrio</taxon>
    </lineage>
</organism>
<evidence type="ECO:0000313" key="2">
    <source>
        <dbReference type="Proteomes" id="UP000009071"/>
    </source>
</evidence>
<dbReference type="EMBL" id="AP010904">
    <property type="protein sequence ID" value="BAH76491.1"/>
    <property type="molecule type" value="Genomic_DNA"/>
</dbReference>
<dbReference type="eggNOG" id="ENOG5032TKX">
    <property type="taxonomic scope" value="Bacteria"/>
</dbReference>
<protein>
    <recommendedName>
        <fullName evidence="3">Uracil-DNA glycosylase-like domain-containing protein</fullName>
    </recommendedName>
</protein>
<dbReference type="OrthoDB" id="6656046at2"/>
<accession>C4XHX3</accession>
<name>C4XHX3_SOLM1</name>
<dbReference type="KEGG" id="dma:DMR_30000"/>
<reference evidence="1 2" key="1">
    <citation type="journal article" date="2009" name="Genome Res.">
        <title>Whole genome sequence of Desulfovibrio magneticus strain RS-1 revealed common gene clusters in magnetotactic bacteria.</title>
        <authorList>
            <person name="Nakazawa H."/>
            <person name="Arakaki A."/>
            <person name="Narita-Yamada S."/>
            <person name="Yashiro I."/>
            <person name="Jinno K."/>
            <person name="Aoki N."/>
            <person name="Tsuruyama A."/>
            <person name="Okamura Y."/>
            <person name="Tanikawa S."/>
            <person name="Fujita N."/>
            <person name="Takeyama H."/>
            <person name="Matsunaga T."/>
        </authorList>
    </citation>
    <scope>NUCLEOTIDE SEQUENCE [LARGE SCALE GENOMIC DNA]</scope>
    <source>
        <strain evidence="2">ATCC 700980 / DSM 13731 / RS-1</strain>
    </source>
</reference>
<evidence type="ECO:0008006" key="3">
    <source>
        <dbReference type="Google" id="ProtNLM"/>
    </source>
</evidence>